<protein>
    <submittedName>
        <fullName evidence="1">Uncharacterized protein</fullName>
    </submittedName>
</protein>
<gene>
    <name evidence="1" type="ORF">AVEN_23191_1</name>
</gene>
<evidence type="ECO:0000313" key="1">
    <source>
        <dbReference type="EMBL" id="GBM36489.1"/>
    </source>
</evidence>
<dbReference type="AlphaFoldDB" id="A0A4Y2F7Y8"/>
<dbReference type="Proteomes" id="UP000499080">
    <property type="component" value="Unassembled WGS sequence"/>
</dbReference>
<reference evidence="1 2" key="1">
    <citation type="journal article" date="2019" name="Sci. Rep.">
        <title>Orb-weaving spider Araneus ventricosus genome elucidates the spidroin gene catalogue.</title>
        <authorList>
            <person name="Kono N."/>
            <person name="Nakamura H."/>
            <person name="Ohtoshi R."/>
            <person name="Moran D.A.P."/>
            <person name="Shinohara A."/>
            <person name="Yoshida Y."/>
            <person name="Fujiwara M."/>
            <person name="Mori M."/>
            <person name="Tomita M."/>
            <person name="Arakawa K."/>
        </authorList>
    </citation>
    <scope>NUCLEOTIDE SEQUENCE [LARGE SCALE GENOMIC DNA]</scope>
</reference>
<feature type="non-terminal residue" evidence="1">
    <location>
        <position position="1"/>
    </location>
</feature>
<evidence type="ECO:0000313" key="2">
    <source>
        <dbReference type="Proteomes" id="UP000499080"/>
    </source>
</evidence>
<dbReference type="EMBL" id="BGPR01094907">
    <property type="protein sequence ID" value="GBM36489.1"/>
    <property type="molecule type" value="Genomic_DNA"/>
</dbReference>
<keyword evidence="2" id="KW-1185">Reference proteome</keyword>
<proteinExistence type="predicted"/>
<organism evidence="1 2">
    <name type="scientific">Araneus ventricosus</name>
    <name type="common">Orbweaver spider</name>
    <name type="synonym">Epeira ventricosa</name>
    <dbReference type="NCBI Taxonomy" id="182803"/>
    <lineage>
        <taxon>Eukaryota</taxon>
        <taxon>Metazoa</taxon>
        <taxon>Ecdysozoa</taxon>
        <taxon>Arthropoda</taxon>
        <taxon>Chelicerata</taxon>
        <taxon>Arachnida</taxon>
        <taxon>Araneae</taxon>
        <taxon>Araneomorphae</taxon>
        <taxon>Entelegynae</taxon>
        <taxon>Araneoidea</taxon>
        <taxon>Araneidae</taxon>
        <taxon>Araneus</taxon>
    </lineage>
</organism>
<sequence length="60" mass="6740">QSELCFQNEPDSTEDSSSCWCGAEFWKGGCPLRSRSRRITAVQNNEVCPKPTLVLIHNGR</sequence>
<comment type="caution">
    <text evidence="1">The sequence shown here is derived from an EMBL/GenBank/DDBJ whole genome shotgun (WGS) entry which is preliminary data.</text>
</comment>
<accession>A0A4Y2F7Y8</accession>
<name>A0A4Y2F7Y8_ARAVE</name>